<protein>
    <submittedName>
        <fullName evidence="1">Uncharacterized protein</fullName>
    </submittedName>
</protein>
<keyword evidence="2" id="KW-1185">Reference proteome</keyword>
<dbReference type="OrthoDB" id="6631388at2759"/>
<name>A0A9Q0Y164_9SAUR</name>
<dbReference type="Proteomes" id="UP001142489">
    <property type="component" value="Unassembled WGS sequence"/>
</dbReference>
<dbReference type="EMBL" id="JAPFRF010000003">
    <property type="protein sequence ID" value="KAJ7338189.1"/>
    <property type="molecule type" value="Genomic_DNA"/>
</dbReference>
<evidence type="ECO:0000313" key="2">
    <source>
        <dbReference type="Proteomes" id="UP001142489"/>
    </source>
</evidence>
<comment type="caution">
    <text evidence="1">The sequence shown here is derived from an EMBL/GenBank/DDBJ whole genome shotgun (WGS) entry which is preliminary data.</text>
</comment>
<organism evidence="1 2">
    <name type="scientific">Phrynocephalus forsythii</name>
    <dbReference type="NCBI Taxonomy" id="171643"/>
    <lineage>
        <taxon>Eukaryota</taxon>
        <taxon>Metazoa</taxon>
        <taxon>Chordata</taxon>
        <taxon>Craniata</taxon>
        <taxon>Vertebrata</taxon>
        <taxon>Euteleostomi</taxon>
        <taxon>Lepidosauria</taxon>
        <taxon>Squamata</taxon>
        <taxon>Bifurcata</taxon>
        <taxon>Unidentata</taxon>
        <taxon>Episquamata</taxon>
        <taxon>Toxicofera</taxon>
        <taxon>Iguania</taxon>
        <taxon>Acrodonta</taxon>
        <taxon>Agamidae</taxon>
        <taxon>Agaminae</taxon>
        <taxon>Phrynocephalus</taxon>
    </lineage>
</organism>
<accession>A0A9Q0Y164</accession>
<sequence length="156" mass="17675">PGLLRLLSAFSEFCSKNMNLIIKTKKSKFLIFSKTPKPNLWKVDGKPVEQVRSFRYLGFLFHHQLNWSHHRMAAITVSKSHLLAISQFHFHSGNPYAPAALQIFQTKILNQLLYGIQGQAGGFIDSNQIMPLLEVIILLPPPPPAQHSYLHLSSPH</sequence>
<proteinExistence type="predicted"/>
<gene>
    <name evidence="1" type="ORF">JRQ81_010858</name>
</gene>
<evidence type="ECO:0000313" key="1">
    <source>
        <dbReference type="EMBL" id="KAJ7338189.1"/>
    </source>
</evidence>
<feature type="non-terminal residue" evidence="1">
    <location>
        <position position="1"/>
    </location>
</feature>
<reference evidence="1" key="1">
    <citation type="journal article" date="2023" name="DNA Res.">
        <title>Chromosome-level genome assembly of Phrynocephalus forsythii using third-generation DNA sequencing and Hi-C analysis.</title>
        <authorList>
            <person name="Qi Y."/>
            <person name="Zhao W."/>
            <person name="Zhao Y."/>
            <person name="Niu C."/>
            <person name="Cao S."/>
            <person name="Zhang Y."/>
        </authorList>
    </citation>
    <scope>NUCLEOTIDE SEQUENCE</scope>
    <source>
        <tissue evidence="1">Muscle</tissue>
    </source>
</reference>
<dbReference type="AlphaFoldDB" id="A0A9Q0Y164"/>